<sequence length="336" mass="37725">MISAVKNVYKNLSPIAQSLTGKKLNIDWKTEKPIDNLVLKKFASKLPDLEKKVNTIKPFLYIIQCLVRSKIFIFTFVCVYVRVSPPKELILAGSGVGDVLLLASTWRGVGNANRRGRMASNQRLKTGVLLVSGLSLVVVIVRAKFYGDGHKWRMTLEVFSHKSAHDKAALFRDALLSSELKRGLEKVVLNIASSCLDIFLCGKNSKIVKRNILNLAAWNVHTLLDKESRHERRTAIVARELASFGIDKIFCINPLLCTHAWPTKEEKDLFYGQLNEAVALTPYKASTVRITALVDKRKRRKQVAQDESGTGVWVCEIGNCRCLPRIGLFAHMKSHQ</sequence>
<evidence type="ECO:0000256" key="1">
    <source>
        <dbReference type="SAM" id="Phobius"/>
    </source>
</evidence>
<evidence type="ECO:0000313" key="4">
    <source>
        <dbReference type="Proteomes" id="UP000015101"/>
    </source>
</evidence>
<dbReference type="AlphaFoldDB" id="T1F1I5"/>
<evidence type="ECO:0008006" key="5">
    <source>
        <dbReference type="Google" id="ProtNLM"/>
    </source>
</evidence>
<proteinExistence type="predicted"/>
<name>T1F1I5_HELRO</name>
<dbReference type="Proteomes" id="UP000015101">
    <property type="component" value="Unassembled WGS sequence"/>
</dbReference>
<dbReference type="RefSeq" id="XP_009013284.1">
    <property type="nucleotide sequence ID" value="XM_009015036.1"/>
</dbReference>
<accession>T1F1I5</accession>
<feature type="transmembrane region" description="Helical" evidence="1">
    <location>
        <begin position="127"/>
        <end position="147"/>
    </location>
</feature>
<dbReference type="HOGENOM" id="CLU_827108_0_0_1"/>
<dbReference type="InParanoid" id="T1F1I5"/>
<gene>
    <name evidence="3" type="primary">20202685</name>
    <name evidence="2" type="ORF">HELRODRAFT_169167</name>
</gene>
<keyword evidence="1" id="KW-1133">Transmembrane helix</keyword>
<dbReference type="EMBL" id="KB096080">
    <property type="protein sequence ID" value="ESO08354.1"/>
    <property type="molecule type" value="Genomic_DNA"/>
</dbReference>
<reference evidence="4" key="1">
    <citation type="submission" date="2012-12" db="EMBL/GenBank/DDBJ databases">
        <authorList>
            <person name="Hellsten U."/>
            <person name="Grimwood J."/>
            <person name="Chapman J.A."/>
            <person name="Shapiro H."/>
            <person name="Aerts A."/>
            <person name="Otillar R.P."/>
            <person name="Terry A.Y."/>
            <person name="Boore J.L."/>
            <person name="Simakov O."/>
            <person name="Marletaz F."/>
            <person name="Cho S.-J."/>
            <person name="Edsinger-Gonzales E."/>
            <person name="Havlak P."/>
            <person name="Kuo D.-H."/>
            <person name="Larsson T."/>
            <person name="Lv J."/>
            <person name="Arendt D."/>
            <person name="Savage R."/>
            <person name="Osoegawa K."/>
            <person name="de Jong P."/>
            <person name="Lindberg D.R."/>
            <person name="Seaver E.C."/>
            <person name="Weisblat D.A."/>
            <person name="Putnam N.H."/>
            <person name="Grigoriev I.V."/>
            <person name="Rokhsar D.S."/>
        </authorList>
    </citation>
    <scope>NUCLEOTIDE SEQUENCE</scope>
</reference>
<organism evidence="3 4">
    <name type="scientific">Helobdella robusta</name>
    <name type="common">Californian leech</name>
    <dbReference type="NCBI Taxonomy" id="6412"/>
    <lineage>
        <taxon>Eukaryota</taxon>
        <taxon>Metazoa</taxon>
        <taxon>Spiralia</taxon>
        <taxon>Lophotrochozoa</taxon>
        <taxon>Annelida</taxon>
        <taxon>Clitellata</taxon>
        <taxon>Hirudinea</taxon>
        <taxon>Rhynchobdellida</taxon>
        <taxon>Glossiphoniidae</taxon>
        <taxon>Helobdella</taxon>
    </lineage>
</organism>
<dbReference type="EMBL" id="AMQM01003198">
    <property type="status" value="NOT_ANNOTATED_CDS"/>
    <property type="molecule type" value="Genomic_DNA"/>
</dbReference>
<keyword evidence="1" id="KW-0472">Membrane</keyword>
<dbReference type="EnsemblMetazoa" id="HelroT169167">
    <property type="protein sequence ID" value="HelroP169167"/>
    <property type="gene ID" value="HelroG169167"/>
</dbReference>
<evidence type="ECO:0000313" key="2">
    <source>
        <dbReference type="EMBL" id="ESO08354.1"/>
    </source>
</evidence>
<keyword evidence="1" id="KW-0812">Transmembrane</keyword>
<reference evidence="2 4" key="2">
    <citation type="journal article" date="2013" name="Nature">
        <title>Insights into bilaterian evolution from three spiralian genomes.</title>
        <authorList>
            <person name="Simakov O."/>
            <person name="Marletaz F."/>
            <person name="Cho S.J."/>
            <person name="Edsinger-Gonzales E."/>
            <person name="Havlak P."/>
            <person name="Hellsten U."/>
            <person name="Kuo D.H."/>
            <person name="Larsson T."/>
            <person name="Lv J."/>
            <person name="Arendt D."/>
            <person name="Savage R."/>
            <person name="Osoegawa K."/>
            <person name="de Jong P."/>
            <person name="Grimwood J."/>
            <person name="Chapman J.A."/>
            <person name="Shapiro H."/>
            <person name="Aerts A."/>
            <person name="Otillar R.P."/>
            <person name="Terry A.Y."/>
            <person name="Boore J.L."/>
            <person name="Grigoriev I.V."/>
            <person name="Lindberg D.R."/>
            <person name="Seaver E.C."/>
            <person name="Weisblat D.A."/>
            <person name="Putnam N.H."/>
            <person name="Rokhsar D.S."/>
        </authorList>
    </citation>
    <scope>NUCLEOTIDE SEQUENCE</scope>
</reference>
<keyword evidence="4" id="KW-1185">Reference proteome</keyword>
<reference evidence="3" key="3">
    <citation type="submission" date="2015-06" db="UniProtKB">
        <authorList>
            <consortium name="EnsemblMetazoa"/>
        </authorList>
    </citation>
    <scope>IDENTIFICATION</scope>
</reference>
<evidence type="ECO:0000313" key="3">
    <source>
        <dbReference type="EnsemblMetazoa" id="HelroP169167"/>
    </source>
</evidence>
<protein>
    <recommendedName>
        <fullName evidence="5">C2H2-type domain-containing protein</fullName>
    </recommendedName>
</protein>
<dbReference type="CTD" id="20202685"/>
<dbReference type="KEGG" id="hro:HELRODRAFT_169167"/>
<dbReference type="GeneID" id="20202685"/>